<keyword evidence="3" id="KW-1185">Reference proteome</keyword>
<accession>A0A3P8X4G3</accession>
<reference evidence="2" key="2">
    <citation type="submission" date="2025-08" db="UniProtKB">
        <authorList>
            <consortium name="Ensembl"/>
        </authorList>
    </citation>
    <scope>IDENTIFICATION</scope>
</reference>
<feature type="compositionally biased region" description="Polar residues" evidence="1">
    <location>
        <begin position="116"/>
        <end position="137"/>
    </location>
</feature>
<protein>
    <submittedName>
        <fullName evidence="2">Uncharacterized protein</fullName>
    </submittedName>
</protein>
<dbReference type="Proteomes" id="UP000265120">
    <property type="component" value="Chromosome 10"/>
</dbReference>
<dbReference type="Ensembl" id="ENSCSET00000033072.1">
    <property type="protein sequence ID" value="ENSCSEP00000032651.1"/>
    <property type="gene ID" value="ENSCSEG00000020953.1"/>
</dbReference>
<feature type="compositionally biased region" description="Polar residues" evidence="1">
    <location>
        <begin position="178"/>
        <end position="195"/>
    </location>
</feature>
<feature type="region of interest" description="Disordered" evidence="1">
    <location>
        <begin position="54"/>
        <end position="77"/>
    </location>
</feature>
<organism evidence="2 3">
    <name type="scientific">Cynoglossus semilaevis</name>
    <name type="common">Tongue sole</name>
    <dbReference type="NCBI Taxonomy" id="244447"/>
    <lineage>
        <taxon>Eukaryota</taxon>
        <taxon>Metazoa</taxon>
        <taxon>Chordata</taxon>
        <taxon>Craniata</taxon>
        <taxon>Vertebrata</taxon>
        <taxon>Euteleostomi</taxon>
        <taxon>Actinopterygii</taxon>
        <taxon>Neopterygii</taxon>
        <taxon>Teleostei</taxon>
        <taxon>Neoteleostei</taxon>
        <taxon>Acanthomorphata</taxon>
        <taxon>Carangaria</taxon>
        <taxon>Pleuronectiformes</taxon>
        <taxon>Pleuronectoidei</taxon>
        <taxon>Cynoglossidae</taxon>
        <taxon>Cynoglossinae</taxon>
        <taxon>Cynoglossus</taxon>
    </lineage>
</organism>
<feature type="compositionally biased region" description="Basic residues" evidence="1">
    <location>
        <begin position="205"/>
        <end position="215"/>
    </location>
</feature>
<evidence type="ECO:0000256" key="1">
    <source>
        <dbReference type="SAM" id="MobiDB-lite"/>
    </source>
</evidence>
<feature type="region of interest" description="Disordered" evidence="1">
    <location>
        <begin position="178"/>
        <end position="233"/>
    </location>
</feature>
<dbReference type="AlphaFoldDB" id="A0A3P8X4G3"/>
<evidence type="ECO:0000313" key="3">
    <source>
        <dbReference type="Proteomes" id="UP000265120"/>
    </source>
</evidence>
<dbReference type="STRING" id="244447.ENSCSEP00000032651"/>
<sequence>MESNNHFNYGTHSSANSGLKLSSGDSLYANGSSASFPQQGKNINGEINVNGTTTVLGSGVPSSLPPTAPYPRMSSHQQSSRGYEYLWGGHPQYGPSMGTSAGHGLHQKQPAAGMAQPQSQHHFQGHGQYQLNGSVEGSHQPPPAGPPNVPLPGSQFWNRSNPVPQQVGYSIYGTYQSQTQHGITPPHHQQSSHPTVHQPSQQHLQSHRSPHHHQQHQQPQHYGVIPNGMPLYQHQPQHLTMSSQQGHAGLHQGRGEL</sequence>
<proteinExistence type="predicted"/>
<feature type="region of interest" description="Disordered" evidence="1">
    <location>
        <begin position="94"/>
        <end position="162"/>
    </location>
</feature>
<reference evidence="2" key="3">
    <citation type="submission" date="2025-09" db="UniProtKB">
        <authorList>
            <consortium name="Ensembl"/>
        </authorList>
    </citation>
    <scope>IDENTIFICATION</scope>
</reference>
<reference evidence="2 3" key="1">
    <citation type="journal article" date="2014" name="Nat. Genet.">
        <title>Whole-genome sequence of a flatfish provides insights into ZW sex chromosome evolution and adaptation to a benthic lifestyle.</title>
        <authorList>
            <person name="Chen S."/>
            <person name="Zhang G."/>
            <person name="Shao C."/>
            <person name="Huang Q."/>
            <person name="Liu G."/>
            <person name="Zhang P."/>
            <person name="Song W."/>
            <person name="An N."/>
            <person name="Chalopin D."/>
            <person name="Volff J.N."/>
            <person name="Hong Y."/>
            <person name="Li Q."/>
            <person name="Sha Z."/>
            <person name="Zhou H."/>
            <person name="Xie M."/>
            <person name="Yu Q."/>
            <person name="Liu Y."/>
            <person name="Xiang H."/>
            <person name="Wang N."/>
            <person name="Wu K."/>
            <person name="Yang C."/>
            <person name="Zhou Q."/>
            <person name="Liao X."/>
            <person name="Yang L."/>
            <person name="Hu Q."/>
            <person name="Zhang J."/>
            <person name="Meng L."/>
            <person name="Jin L."/>
            <person name="Tian Y."/>
            <person name="Lian J."/>
            <person name="Yang J."/>
            <person name="Miao G."/>
            <person name="Liu S."/>
            <person name="Liang Z."/>
            <person name="Yan F."/>
            <person name="Li Y."/>
            <person name="Sun B."/>
            <person name="Zhang H."/>
            <person name="Zhang J."/>
            <person name="Zhu Y."/>
            <person name="Du M."/>
            <person name="Zhao Y."/>
            <person name="Schartl M."/>
            <person name="Tang Q."/>
            <person name="Wang J."/>
        </authorList>
    </citation>
    <scope>NUCLEOTIDE SEQUENCE</scope>
</reference>
<dbReference type="InParanoid" id="A0A3P8X4G3"/>
<feature type="region of interest" description="Disordered" evidence="1">
    <location>
        <begin position="238"/>
        <end position="257"/>
    </location>
</feature>
<name>A0A3P8X4G3_CYNSE</name>
<dbReference type="GeneTree" id="ENSGT00940000159490"/>
<feature type="compositionally biased region" description="Pro residues" evidence="1">
    <location>
        <begin position="140"/>
        <end position="150"/>
    </location>
</feature>
<dbReference type="OMA" id="MSSAQLM"/>
<evidence type="ECO:0000313" key="2">
    <source>
        <dbReference type="Ensembl" id="ENSCSEP00000032651.1"/>
    </source>
</evidence>